<dbReference type="CDD" id="cd06170">
    <property type="entry name" value="LuxR_C_like"/>
    <property type="match status" value="1"/>
</dbReference>
<evidence type="ECO:0000256" key="5">
    <source>
        <dbReference type="SAM" id="Phobius"/>
    </source>
</evidence>
<accession>A0A1S8CJ14</accession>
<organism evidence="7 8">
    <name type="scientific">Serratia oryzae</name>
    <dbReference type="NCBI Taxonomy" id="2034155"/>
    <lineage>
        <taxon>Bacteria</taxon>
        <taxon>Pseudomonadati</taxon>
        <taxon>Pseudomonadota</taxon>
        <taxon>Gammaproteobacteria</taxon>
        <taxon>Enterobacterales</taxon>
        <taxon>Yersiniaceae</taxon>
        <taxon>Serratia</taxon>
    </lineage>
</organism>
<dbReference type="PROSITE" id="PS00622">
    <property type="entry name" value="HTH_LUXR_1"/>
    <property type="match status" value="1"/>
</dbReference>
<keyword evidence="2" id="KW-0238">DNA-binding</keyword>
<dbReference type="EMBL" id="MOXD01000006">
    <property type="protein sequence ID" value="OMQ22442.1"/>
    <property type="molecule type" value="Genomic_DNA"/>
</dbReference>
<keyword evidence="5" id="KW-0472">Membrane</keyword>
<protein>
    <submittedName>
        <fullName evidence="7">Helix-turn-helix transcriptional regulator</fullName>
    </submittedName>
</protein>
<dbReference type="PROSITE" id="PS50043">
    <property type="entry name" value="HTH_LUXR_2"/>
    <property type="match status" value="1"/>
</dbReference>
<name>A0A1S8CJ14_9GAMM</name>
<dbReference type="GO" id="GO:0003677">
    <property type="term" value="F:DNA binding"/>
    <property type="evidence" value="ECO:0007669"/>
    <property type="project" value="UniProtKB-KW"/>
</dbReference>
<keyword evidence="8" id="KW-1185">Reference proteome</keyword>
<feature type="domain" description="HTH luxR-type" evidence="6">
    <location>
        <begin position="153"/>
        <end position="218"/>
    </location>
</feature>
<evidence type="ECO:0000256" key="1">
    <source>
        <dbReference type="ARBA" id="ARBA00023015"/>
    </source>
</evidence>
<dbReference type="PANTHER" id="PTHR44688:SF16">
    <property type="entry name" value="DNA-BINDING TRANSCRIPTIONAL ACTIVATOR DEVR_DOSR"/>
    <property type="match status" value="1"/>
</dbReference>
<keyword evidence="4" id="KW-0804">Transcription</keyword>
<keyword evidence="5" id="KW-0812">Transmembrane</keyword>
<evidence type="ECO:0000256" key="4">
    <source>
        <dbReference type="ARBA" id="ARBA00023163"/>
    </source>
</evidence>
<evidence type="ECO:0000256" key="2">
    <source>
        <dbReference type="ARBA" id="ARBA00023125"/>
    </source>
</evidence>
<dbReference type="InterPro" id="IPR036388">
    <property type="entry name" value="WH-like_DNA-bd_sf"/>
</dbReference>
<dbReference type="PRINTS" id="PR00038">
    <property type="entry name" value="HTHLUXR"/>
</dbReference>
<keyword evidence="1" id="KW-0805">Transcription regulation</keyword>
<dbReference type="GO" id="GO:0006355">
    <property type="term" value="P:regulation of DNA-templated transcription"/>
    <property type="evidence" value="ECO:0007669"/>
    <property type="project" value="InterPro"/>
</dbReference>
<evidence type="ECO:0000313" key="8">
    <source>
        <dbReference type="Proteomes" id="UP000216021"/>
    </source>
</evidence>
<evidence type="ECO:0000259" key="6">
    <source>
        <dbReference type="PROSITE" id="PS50043"/>
    </source>
</evidence>
<feature type="transmembrane region" description="Helical" evidence="5">
    <location>
        <begin position="12"/>
        <end position="35"/>
    </location>
</feature>
<dbReference type="PANTHER" id="PTHR44688">
    <property type="entry name" value="DNA-BINDING TRANSCRIPTIONAL ACTIVATOR DEVR_DOSR"/>
    <property type="match status" value="1"/>
</dbReference>
<dbReference type="Gene3D" id="1.10.10.10">
    <property type="entry name" value="Winged helix-like DNA-binding domain superfamily/Winged helix DNA-binding domain"/>
    <property type="match status" value="1"/>
</dbReference>
<dbReference type="OrthoDB" id="1806906at2"/>
<keyword evidence="5" id="KW-1133">Transmembrane helix</keyword>
<reference evidence="7 8" key="1">
    <citation type="submission" date="2016-11" db="EMBL/GenBank/DDBJ databases">
        <title>Rahnella oryzae sp. nov., isolated from rice root.</title>
        <authorList>
            <person name="Zhang X.-X."/>
            <person name="Zhang J."/>
        </authorList>
    </citation>
    <scope>NUCLEOTIDE SEQUENCE [LARGE SCALE GENOMIC DNA]</scope>
    <source>
        <strain evidence="7 8">J11-6</strain>
    </source>
</reference>
<dbReference type="RefSeq" id="WP_076942649.1">
    <property type="nucleotide sequence ID" value="NZ_MOXD01000006.1"/>
</dbReference>
<dbReference type="Proteomes" id="UP000216021">
    <property type="component" value="Unassembled WGS sequence"/>
</dbReference>
<evidence type="ECO:0000256" key="3">
    <source>
        <dbReference type="ARBA" id="ARBA00023159"/>
    </source>
</evidence>
<evidence type="ECO:0000313" key="7">
    <source>
        <dbReference type="EMBL" id="OMQ22442.1"/>
    </source>
</evidence>
<dbReference type="InterPro" id="IPR000792">
    <property type="entry name" value="Tscrpt_reg_LuxR_C"/>
</dbReference>
<dbReference type="InterPro" id="IPR016032">
    <property type="entry name" value="Sig_transdc_resp-reg_C-effctor"/>
</dbReference>
<dbReference type="STRING" id="2034155.BMI79_13120"/>
<dbReference type="SMART" id="SM00421">
    <property type="entry name" value="HTH_LUXR"/>
    <property type="match status" value="1"/>
</dbReference>
<keyword evidence="3" id="KW-0010">Activator</keyword>
<sequence>MPATSSPVRNDAFISSCLNTIAHLIPVSAAVFYLVDPDLQPDHYILHGISDHTHQQYLNHFQQFDPHRPANFHQQESTVVGMSPAAFANNSHYYHDFMLPNQMRDMTEIFIRQRKRIIAGVSLIRDTPFTEPERSRLRAIMPLIELATRDLLPDAETPLLTAKEQEIVNMVREGASNKRIALKLGISLSTVKTHMRNIFAKTAVVSRTELVARGFIAHG</sequence>
<dbReference type="AlphaFoldDB" id="A0A1S8CJ14"/>
<dbReference type="SUPFAM" id="SSF46894">
    <property type="entry name" value="C-terminal effector domain of the bipartite response regulators"/>
    <property type="match status" value="1"/>
</dbReference>
<comment type="caution">
    <text evidence="7">The sequence shown here is derived from an EMBL/GenBank/DDBJ whole genome shotgun (WGS) entry which is preliminary data.</text>
</comment>
<dbReference type="Pfam" id="PF00196">
    <property type="entry name" value="GerE"/>
    <property type="match status" value="1"/>
</dbReference>
<proteinExistence type="predicted"/>
<gene>
    <name evidence="7" type="ORF">BMI79_13120</name>
</gene>